<dbReference type="Gene3D" id="3.30.70.330">
    <property type="match status" value="1"/>
</dbReference>
<dbReference type="RefSeq" id="XP_029242899.1">
    <property type="nucleotide sequence ID" value="XM_029377303.1"/>
</dbReference>
<dbReference type="VEuPathDB" id="TriTrypDB:TRSC58_03514"/>
<name>A0A3R7P4N9_TRYRA</name>
<dbReference type="AlphaFoldDB" id="A0A3R7P4N9"/>
<accession>A0A3R7P4N9</accession>
<dbReference type="InterPro" id="IPR012677">
    <property type="entry name" value="Nucleotide-bd_a/b_plait_sf"/>
</dbReference>
<dbReference type="EMBL" id="MKGL01000003">
    <property type="protein sequence ID" value="RNF12669.1"/>
    <property type="molecule type" value="Genomic_DNA"/>
</dbReference>
<dbReference type="OMA" id="EGFTVRC"/>
<dbReference type="Proteomes" id="UP000283634">
    <property type="component" value="Unassembled WGS sequence"/>
</dbReference>
<proteinExistence type="predicted"/>
<reference evidence="1 2" key="1">
    <citation type="journal article" date="2018" name="BMC Genomics">
        <title>Genomic comparison of Trypanosoma conorhini and Trypanosoma rangeli to Trypanosoma cruzi strains of high and low virulence.</title>
        <authorList>
            <person name="Bradwell K.R."/>
            <person name="Koparde V.N."/>
            <person name="Matveyev A.V."/>
            <person name="Serrano M.G."/>
            <person name="Alves J.M."/>
            <person name="Parikh H."/>
            <person name="Huang B."/>
            <person name="Lee V."/>
            <person name="Espinosa-Alvarez O."/>
            <person name="Ortiz P.A."/>
            <person name="Costa-Martins A.G."/>
            <person name="Teixeira M.M."/>
            <person name="Buck G.A."/>
        </authorList>
    </citation>
    <scope>NUCLEOTIDE SEQUENCE [LARGE SCALE GENOMIC DNA]</scope>
    <source>
        <strain evidence="1 2">AM80</strain>
    </source>
</reference>
<organism evidence="1 2">
    <name type="scientific">Trypanosoma rangeli</name>
    <dbReference type="NCBI Taxonomy" id="5698"/>
    <lineage>
        <taxon>Eukaryota</taxon>
        <taxon>Discoba</taxon>
        <taxon>Euglenozoa</taxon>
        <taxon>Kinetoplastea</taxon>
        <taxon>Metakinetoplastina</taxon>
        <taxon>Trypanosomatida</taxon>
        <taxon>Trypanosomatidae</taxon>
        <taxon>Trypanosoma</taxon>
        <taxon>Herpetosoma</taxon>
    </lineage>
</organism>
<dbReference type="GO" id="GO:0003676">
    <property type="term" value="F:nucleic acid binding"/>
    <property type="evidence" value="ECO:0007669"/>
    <property type="project" value="InterPro"/>
</dbReference>
<evidence type="ECO:0000313" key="1">
    <source>
        <dbReference type="EMBL" id="RNF12669.1"/>
    </source>
</evidence>
<comment type="caution">
    <text evidence="1">The sequence shown here is derived from an EMBL/GenBank/DDBJ whole genome shotgun (WGS) entry which is preliminary data.</text>
</comment>
<keyword evidence="2" id="KW-1185">Reference proteome</keyword>
<dbReference type="SUPFAM" id="SSF54928">
    <property type="entry name" value="RNA-binding domain, RBD"/>
    <property type="match status" value="1"/>
</dbReference>
<gene>
    <name evidence="1" type="ORF">TraAM80_00213</name>
</gene>
<evidence type="ECO:0000313" key="2">
    <source>
        <dbReference type="Proteomes" id="UP000283634"/>
    </source>
</evidence>
<dbReference type="InterPro" id="IPR035979">
    <property type="entry name" value="RBD_domain_sf"/>
</dbReference>
<dbReference type="OrthoDB" id="270130at2759"/>
<sequence>MLLLSRPYRRGLCVVWFVGGRGRKGGEEEQYSVDVRCAGVGGPLAMDGKPRLVEPSAALRRAANVIIVFGFPWHTSEAQVRNHLVQVHPAAPPVTVRLYTNPTNGSSRGIGFIEYGAKHRGTTLGSVKGEPTDEAEDESVVAAVKKEIEETPFGRQYLTAVLYHLTNQGWDRGGRLPELPTDPPVTRGSWVEGYGDEGFSVRCGAVLGLANTVTVSGMASMQALRKRLRSEAETE</sequence>
<dbReference type="GeneID" id="40324146"/>
<protein>
    <recommendedName>
        <fullName evidence="3">RRM domain-containing protein</fullName>
    </recommendedName>
</protein>
<evidence type="ECO:0008006" key="3">
    <source>
        <dbReference type="Google" id="ProtNLM"/>
    </source>
</evidence>